<evidence type="ECO:0000256" key="1">
    <source>
        <dbReference type="ARBA" id="ARBA00005862"/>
    </source>
</evidence>
<dbReference type="PRINTS" id="PR00147">
    <property type="entry name" value="DNAPHOTLYASE"/>
</dbReference>
<comment type="similarity">
    <text evidence="1">Belongs to the DNA photolyase class-1 family.</text>
</comment>
<dbReference type="Pfam" id="PF03441">
    <property type="entry name" value="FAD_binding_7"/>
    <property type="match status" value="1"/>
</dbReference>
<name>A0AAD7UB95_9STRA</name>
<proteinExistence type="inferred from homology"/>
<gene>
    <name evidence="8" type="ORF">CTAYLR_010695</name>
</gene>
<accession>A0AAD7UB95</accession>
<dbReference type="GO" id="GO:0043153">
    <property type="term" value="P:entrainment of circadian clock by photoperiod"/>
    <property type="evidence" value="ECO:0007669"/>
    <property type="project" value="TreeGrafter"/>
</dbReference>
<feature type="binding site" evidence="4">
    <location>
        <begin position="279"/>
        <end position="287"/>
    </location>
    <ligand>
        <name>FAD</name>
        <dbReference type="ChEBI" id="CHEBI:57692"/>
    </ligand>
</feature>
<keyword evidence="2 4" id="KW-0285">Flavoprotein</keyword>
<reference evidence="8" key="1">
    <citation type="submission" date="2023-01" db="EMBL/GenBank/DDBJ databases">
        <title>Metagenome sequencing of chrysophaentin producing Chrysophaeum taylorii.</title>
        <authorList>
            <person name="Davison J."/>
            <person name="Bewley C."/>
        </authorList>
    </citation>
    <scope>NUCLEOTIDE SEQUENCE</scope>
    <source>
        <strain evidence="8">NIES-1699</strain>
    </source>
</reference>
<dbReference type="SUPFAM" id="SSF52425">
    <property type="entry name" value="Cryptochrome/photolyase, N-terminal domain"/>
    <property type="match status" value="1"/>
</dbReference>
<dbReference type="GO" id="GO:0003904">
    <property type="term" value="F:deoxyribodipyrimidine photo-lyase activity"/>
    <property type="evidence" value="ECO:0007669"/>
    <property type="project" value="TreeGrafter"/>
</dbReference>
<evidence type="ECO:0000256" key="3">
    <source>
        <dbReference type="ARBA" id="ARBA00022827"/>
    </source>
</evidence>
<protein>
    <recommendedName>
        <fullName evidence="7">Photolyase/cryptochrome alpha/beta domain-containing protein</fullName>
    </recommendedName>
</protein>
<feature type="compositionally biased region" description="Low complexity" evidence="6">
    <location>
        <begin position="494"/>
        <end position="505"/>
    </location>
</feature>
<dbReference type="GO" id="GO:0003677">
    <property type="term" value="F:DNA binding"/>
    <property type="evidence" value="ECO:0007669"/>
    <property type="project" value="TreeGrafter"/>
</dbReference>
<feature type="binding site" evidence="4">
    <location>
        <begin position="378"/>
        <end position="380"/>
    </location>
    <ligand>
        <name>FAD</name>
        <dbReference type="ChEBI" id="CHEBI:57692"/>
    </ligand>
</feature>
<evidence type="ECO:0000256" key="2">
    <source>
        <dbReference type="ARBA" id="ARBA00022630"/>
    </source>
</evidence>
<keyword evidence="3 4" id="KW-0274">FAD</keyword>
<dbReference type="InterPro" id="IPR036134">
    <property type="entry name" value="Crypto/Photolyase_FAD-like_sf"/>
</dbReference>
<dbReference type="GO" id="GO:0071949">
    <property type="term" value="F:FAD binding"/>
    <property type="evidence" value="ECO:0007669"/>
    <property type="project" value="TreeGrafter"/>
</dbReference>
<feature type="site" description="Electron transfer via tryptophanyl radical" evidence="5">
    <location>
        <position position="365"/>
    </location>
</feature>
<feature type="region of interest" description="Disordered" evidence="6">
    <location>
        <begin position="487"/>
        <end position="516"/>
    </location>
</feature>
<dbReference type="Gene3D" id="3.40.50.620">
    <property type="entry name" value="HUPs"/>
    <property type="match status" value="1"/>
</dbReference>
<dbReference type="PANTHER" id="PTHR11455">
    <property type="entry name" value="CRYPTOCHROME"/>
    <property type="match status" value="1"/>
</dbReference>
<evidence type="ECO:0000256" key="5">
    <source>
        <dbReference type="PIRSR" id="PIRSR602081-2"/>
    </source>
</evidence>
<evidence type="ECO:0000313" key="9">
    <source>
        <dbReference type="Proteomes" id="UP001230188"/>
    </source>
</evidence>
<dbReference type="EMBL" id="JAQMWT010000442">
    <property type="protein sequence ID" value="KAJ8601269.1"/>
    <property type="molecule type" value="Genomic_DNA"/>
</dbReference>
<keyword evidence="9" id="KW-1185">Reference proteome</keyword>
<dbReference type="Gene3D" id="1.10.579.10">
    <property type="entry name" value="DNA Cyclobutane Dipyrimidine Photolyase, subunit A, domain 3"/>
    <property type="match status" value="1"/>
</dbReference>
<dbReference type="InterPro" id="IPR005101">
    <property type="entry name" value="Cryptochr/Photolyase_FAD-bd"/>
</dbReference>
<dbReference type="InterPro" id="IPR036155">
    <property type="entry name" value="Crypto/Photolyase_N_sf"/>
</dbReference>
<dbReference type="Proteomes" id="UP001230188">
    <property type="component" value="Unassembled WGS sequence"/>
</dbReference>
<evidence type="ECO:0000313" key="8">
    <source>
        <dbReference type="EMBL" id="KAJ8601269.1"/>
    </source>
</evidence>
<dbReference type="InterPro" id="IPR014729">
    <property type="entry name" value="Rossmann-like_a/b/a_fold"/>
</dbReference>
<evidence type="ECO:0000259" key="7">
    <source>
        <dbReference type="PROSITE" id="PS51645"/>
    </source>
</evidence>
<feature type="domain" description="Photolyase/cryptochrome alpha/beta" evidence="7">
    <location>
        <begin position="4"/>
        <end position="133"/>
    </location>
</feature>
<dbReference type="InterPro" id="IPR006050">
    <property type="entry name" value="DNA_photolyase_N"/>
</dbReference>
<comment type="cofactor">
    <cofactor evidence="4">
        <name>FAD</name>
        <dbReference type="ChEBI" id="CHEBI:57692"/>
    </cofactor>
    <text evidence="4">Binds 1 FAD per subunit.</text>
</comment>
<dbReference type="PANTHER" id="PTHR11455:SF9">
    <property type="entry name" value="CRYPTOCHROME CIRCADIAN CLOCK 5 ISOFORM X1"/>
    <property type="match status" value="1"/>
</dbReference>
<dbReference type="GO" id="GO:0005634">
    <property type="term" value="C:nucleus"/>
    <property type="evidence" value="ECO:0007669"/>
    <property type="project" value="TreeGrafter"/>
</dbReference>
<feature type="binding site" evidence="4">
    <location>
        <begin position="237"/>
        <end position="241"/>
    </location>
    <ligand>
        <name>FAD</name>
        <dbReference type="ChEBI" id="CHEBI:57692"/>
    </ligand>
</feature>
<dbReference type="Pfam" id="PF00875">
    <property type="entry name" value="DNA_photolyase"/>
    <property type="match status" value="1"/>
</dbReference>
<dbReference type="GO" id="GO:0005737">
    <property type="term" value="C:cytoplasm"/>
    <property type="evidence" value="ECO:0007669"/>
    <property type="project" value="TreeGrafter"/>
</dbReference>
<dbReference type="AlphaFoldDB" id="A0AAD7UB95"/>
<feature type="site" description="Electron transfer via tryptophanyl radical" evidence="5">
    <location>
        <position position="311"/>
    </location>
</feature>
<sequence length="516" mass="56889">MKSTTTLVWFRKCLRLHDNAALVEAVSSSYVVPLFVLDPTLYATPHRLRFLVESLEDLDRELVRRKSQLFVVRGNPPKVLEAIFAREGPLGDLRVDRCLWEADPADPTSIDSAAAAIASTHGVEARAVPGGHTIWDLEATLRVIGTGSVPTTMRAMERLADKLGPPPAPLEAPAEIPPVPPNTRIVREVPAAPPGEGIVSGGETRGLLRLADVLGRDGGKFAATFEKPKTRSTTVSTTLLSPYVSFGCVSARRLYADLVVALRPFGAETSKPPASLVGQLYFRELSYLHGLRVGSGFGTQRESPVCVDVPWDDNPALLDAWERGKTGYPYVDACMRMLASTGYLHHLARHSCACFLTRGDLWVSWEKGAAVFEKHLLDFDWAVNNFNWLWLAGTAPWSAPYFRVYSPTPDPRKSALNVDDENGDFVRRYVPELEHFPAKHIYAPWKCPIADQRKASCIIGKDYPKPVVDHAAVSKANIARFKQAVDLDKRRRSPASSSAKTATTTNLQANKKFKRA</sequence>
<dbReference type="SUPFAM" id="SSF48173">
    <property type="entry name" value="Cryptochrome/photolyase FAD-binding domain"/>
    <property type="match status" value="1"/>
</dbReference>
<dbReference type="PROSITE" id="PS51645">
    <property type="entry name" value="PHR_CRY_ALPHA_BETA"/>
    <property type="match status" value="1"/>
</dbReference>
<dbReference type="GO" id="GO:0032922">
    <property type="term" value="P:circadian regulation of gene expression"/>
    <property type="evidence" value="ECO:0007669"/>
    <property type="project" value="TreeGrafter"/>
</dbReference>
<comment type="caution">
    <text evidence="8">The sequence shown here is derived from an EMBL/GenBank/DDBJ whole genome shotgun (WGS) entry which is preliminary data.</text>
</comment>
<dbReference type="InterPro" id="IPR002081">
    <property type="entry name" value="Cryptochrome/DNA_photolyase_1"/>
</dbReference>
<evidence type="ECO:0000256" key="6">
    <source>
        <dbReference type="SAM" id="MobiDB-lite"/>
    </source>
</evidence>
<dbReference type="Gene3D" id="1.25.40.80">
    <property type="match status" value="1"/>
</dbReference>
<organism evidence="8 9">
    <name type="scientific">Chrysophaeum taylorii</name>
    <dbReference type="NCBI Taxonomy" id="2483200"/>
    <lineage>
        <taxon>Eukaryota</taxon>
        <taxon>Sar</taxon>
        <taxon>Stramenopiles</taxon>
        <taxon>Ochrophyta</taxon>
        <taxon>Pelagophyceae</taxon>
        <taxon>Pelagomonadales</taxon>
        <taxon>Pelagomonadaceae</taxon>
        <taxon>Chrysophaeum</taxon>
    </lineage>
</organism>
<evidence type="ECO:0000256" key="4">
    <source>
        <dbReference type="PIRSR" id="PIRSR602081-1"/>
    </source>
</evidence>
<feature type="site" description="Electron transfer via tryptophanyl radical" evidence="5">
    <location>
        <position position="388"/>
    </location>
</feature>